<evidence type="ECO:0000313" key="2">
    <source>
        <dbReference type="EMBL" id="KAJ8878180.1"/>
    </source>
</evidence>
<accession>A0ABQ9H1M3</accession>
<feature type="compositionally biased region" description="Basic and acidic residues" evidence="1">
    <location>
        <begin position="30"/>
        <end position="39"/>
    </location>
</feature>
<comment type="caution">
    <text evidence="2">The sequence shown here is derived from an EMBL/GenBank/DDBJ whole genome shotgun (WGS) entry which is preliminary data.</text>
</comment>
<sequence>MVSRCNLLTDETWIPLTLTSHTMRVTEVSMEQRRNERVGETGYPRENQPTNDIVQHDPHMRKSGLPWPHRREDCTPVQCFARRGDESVDAHVSVAPSALTLLCLIRAKFLQPGDPLNSALIPPWRLKIKMETAQHTAEEAVWLDRDSSREVISDTSVPNIDDRWSRRSSPALAQPYCGRVLTTQKIRQEKSGRHDELLRTLLLFHNCAKICLLRTPSEIMLSISRANFAFSFLANSLKCKQMIVLILHVNKHLFFFFSVVGYLRPRRLRIVAECCFILIDCRLSQRIAVLWNQHEGTACSKHDVGMKGWGKREIPEKTRQTNGTVLYDSHVYRPSCYRHQLKGWVLFRFQGACGFFEQHKGGQQLSNHVNNVTFMFVSSIHITRNLKYIVYLRMTVRNRYHLPATRHLVRAARPCRCNELHTITSRRRPAPFLVFGPWSVTTVMFCNTSAAIPTDCTLGIISAPQRLAMPPTLLRWDNTFAMETCTEVASTLLRSCGSSIKLSPSTNVNGGRSVPHFMTYLSVMLHFTETSSYTNRHFACCILFTAKSSRLLTETTGGRVYITFKVNFSRYKPLSLLMAVTLRLLRYDRLWRDKKLPLDNCYDITHCFRSLNIAADPPPFPTVALTTPFLPCGCGFLILKPYTVPESHWLCLCTDTCHLAQFMISLADIRLLTRVPALQDTGHFSLDGDGRWQVSSLRSQRGQQVMLRGGGENCDMKREAGCEVSRSRHQEVVNTGDVTLLTAPTHTHTYWRSDLRDHTQAQTAISLSAKQRSGQTSAGVIDDSAVTVDKEETSCIQSGHRGKKAGKIYMREKLKSNYVLRQSLSVFLSQVTVTVQILSIPYMQSDWTQVRRLCWMKSDWTQVRHLCWMQSDWTQVRRLCWVSATLLMRCKECVHISKVTSYVFRQLMNSA</sequence>
<feature type="region of interest" description="Disordered" evidence="1">
    <location>
        <begin position="28"/>
        <end position="68"/>
    </location>
</feature>
<name>A0ABQ9H1M3_9NEOP</name>
<dbReference type="EMBL" id="JARBHB010000008">
    <property type="protein sequence ID" value="KAJ8878180.1"/>
    <property type="molecule type" value="Genomic_DNA"/>
</dbReference>
<evidence type="ECO:0000256" key="1">
    <source>
        <dbReference type="SAM" id="MobiDB-lite"/>
    </source>
</evidence>
<proteinExistence type="predicted"/>
<keyword evidence="3" id="KW-1185">Reference proteome</keyword>
<dbReference type="Proteomes" id="UP001159363">
    <property type="component" value="Chromosome 7"/>
</dbReference>
<protein>
    <submittedName>
        <fullName evidence="2">Uncharacterized protein</fullName>
    </submittedName>
</protein>
<organism evidence="2 3">
    <name type="scientific">Dryococelus australis</name>
    <dbReference type="NCBI Taxonomy" id="614101"/>
    <lineage>
        <taxon>Eukaryota</taxon>
        <taxon>Metazoa</taxon>
        <taxon>Ecdysozoa</taxon>
        <taxon>Arthropoda</taxon>
        <taxon>Hexapoda</taxon>
        <taxon>Insecta</taxon>
        <taxon>Pterygota</taxon>
        <taxon>Neoptera</taxon>
        <taxon>Polyneoptera</taxon>
        <taxon>Phasmatodea</taxon>
        <taxon>Verophasmatodea</taxon>
        <taxon>Anareolatae</taxon>
        <taxon>Phasmatidae</taxon>
        <taxon>Eurycanthinae</taxon>
        <taxon>Dryococelus</taxon>
    </lineage>
</organism>
<reference evidence="2 3" key="1">
    <citation type="submission" date="2023-02" db="EMBL/GenBank/DDBJ databases">
        <title>LHISI_Scaffold_Assembly.</title>
        <authorList>
            <person name="Stuart O.P."/>
            <person name="Cleave R."/>
            <person name="Magrath M.J.L."/>
            <person name="Mikheyev A.S."/>
        </authorList>
    </citation>
    <scope>NUCLEOTIDE SEQUENCE [LARGE SCALE GENOMIC DNA]</scope>
    <source>
        <strain evidence="2">Daus_M_001</strain>
        <tissue evidence="2">Leg muscle</tissue>
    </source>
</reference>
<evidence type="ECO:0000313" key="3">
    <source>
        <dbReference type="Proteomes" id="UP001159363"/>
    </source>
</evidence>
<gene>
    <name evidence="2" type="ORF">PR048_022647</name>
</gene>